<evidence type="ECO:0000313" key="5">
    <source>
        <dbReference type="EMBL" id="RLU18792.1"/>
    </source>
</evidence>
<dbReference type="GO" id="GO:0002098">
    <property type="term" value="P:tRNA wobble uridine modification"/>
    <property type="evidence" value="ECO:0007669"/>
    <property type="project" value="InterPro"/>
</dbReference>
<organism evidence="4 6">
    <name type="scientific">Ooceraea biroi</name>
    <name type="common">Clonal raider ant</name>
    <name type="synonym">Cerapachys biroi</name>
    <dbReference type="NCBI Taxonomy" id="2015173"/>
    <lineage>
        <taxon>Eukaryota</taxon>
        <taxon>Metazoa</taxon>
        <taxon>Ecdysozoa</taxon>
        <taxon>Arthropoda</taxon>
        <taxon>Hexapoda</taxon>
        <taxon>Insecta</taxon>
        <taxon>Pterygota</taxon>
        <taxon>Neoptera</taxon>
        <taxon>Endopterygota</taxon>
        <taxon>Hymenoptera</taxon>
        <taxon>Apocrita</taxon>
        <taxon>Aculeata</taxon>
        <taxon>Formicoidea</taxon>
        <taxon>Formicidae</taxon>
        <taxon>Dorylinae</taxon>
        <taxon>Ooceraea</taxon>
    </lineage>
</organism>
<gene>
    <name evidence="4" type="ORF">DMN91_008801</name>
    <name evidence="5" type="ORF">DMN91_009149</name>
</gene>
<dbReference type="CDD" id="cd19495">
    <property type="entry name" value="Elp6"/>
    <property type="match status" value="1"/>
</dbReference>
<evidence type="ECO:0000313" key="6">
    <source>
        <dbReference type="Proteomes" id="UP000279307"/>
    </source>
</evidence>
<reference evidence="4" key="2">
    <citation type="submission" date="2018-07" db="EMBL/GenBank/DDBJ databases">
        <authorList>
            <person name="Mckenzie S.K."/>
            <person name="Kronauer D.J.C."/>
        </authorList>
    </citation>
    <scope>NUCLEOTIDE SEQUENCE</scope>
    <source>
        <strain evidence="4">Clonal line C1</strain>
    </source>
</reference>
<dbReference type="PANTHER" id="PTHR16184:SF6">
    <property type="entry name" value="ELONGATOR COMPLEX PROTEIN 6"/>
    <property type="match status" value="1"/>
</dbReference>
<evidence type="ECO:0000313" key="4">
    <source>
        <dbReference type="EMBL" id="RLU18444.1"/>
    </source>
</evidence>
<dbReference type="PANTHER" id="PTHR16184">
    <property type="entry name" value="ELONGATOR COMPLEX PROTEIN 6"/>
    <property type="match status" value="1"/>
</dbReference>
<dbReference type="Pfam" id="PF09807">
    <property type="entry name" value="ELP6"/>
    <property type="match status" value="1"/>
</dbReference>
<dbReference type="AlphaFoldDB" id="A0A3L8DDH9"/>
<dbReference type="Gene3D" id="3.40.50.300">
    <property type="entry name" value="P-loop containing nucleotide triphosphate hydrolases"/>
    <property type="match status" value="1"/>
</dbReference>
<comment type="caution">
    <text evidence="4">The sequence shown here is derived from an EMBL/GenBank/DDBJ whole genome shotgun (WGS) entry which is preliminary data.</text>
</comment>
<dbReference type="UniPathway" id="UPA00988"/>
<dbReference type="InterPro" id="IPR027417">
    <property type="entry name" value="P-loop_NTPase"/>
</dbReference>
<sequence>MAGSMMEVCKILGIDRVDMSDRKIVIEEQHGSNANFLVQSVLSNALKKKESVCLVLCHNTIGHYHNIGVRFGYDLLKLIEMGQVRVVDLMKIVLNDIDNTCNNVPTKGMIIPNVTCTTYPEIAERLAVQIKEKCDDAERRNSPIILIIEDINHLLDLGLSVRDTIFFVRCVETYINMRPKSLLCILAHTYGKKNSECSDTDMIVNALKYESDLCVTTEPLKTGHSNDASGKLIVHWTVNAVRAMYNWPERMTYLFKLLDWQVKISTPSAMS</sequence>
<evidence type="ECO:0000256" key="2">
    <source>
        <dbReference type="ARBA" id="ARBA00008837"/>
    </source>
</evidence>
<accession>A0A3L8DDH9</accession>
<dbReference type="GO" id="GO:0033588">
    <property type="term" value="C:elongator holoenzyme complex"/>
    <property type="evidence" value="ECO:0007669"/>
    <property type="project" value="InterPro"/>
</dbReference>
<name>A0A3L8DDH9_OOCBI</name>
<comment type="similarity">
    <text evidence="2">Belongs to the ELP6 family.</text>
</comment>
<dbReference type="InterPro" id="IPR018627">
    <property type="entry name" value="ELP6"/>
</dbReference>
<evidence type="ECO:0000256" key="3">
    <source>
        <dbReference type="ARBA" id="ARBA00020263"/>
    </source>
</evidence>
<proteinExistence type="inferred from homology"/>
<comment type="pathway">
    <text evidence="1">tRNA modification; 5-methoxycarbonylmethyl-2-thiouridine-tRNA biosynthesis.</text>
</comment>
<evidence type="ECO:0000256" key="1">
    <source>
        <dbReference type="ARBA" id="ARBA00005043"/>
    </source>
</evidence>
<protein>
    <recommendedName>
        <fullName evidence="3">Elongator complex protein 6</fullName>
    </recommendedName>
</protein>
<dbReference type="OrthoDB" id="9995306at2759"/>
<dbReference type="EMBL" id="QOIP01000009">
    <property type="protein sequence ID" value="RLU18792.1"/>
    <property type="molecule type" value="Genomic_DNA"/>
</dbReference>
<dbReference type="EMBL" id="QOIP01000009">
    <property type="protein sequence ID" value="RLU18444.1"/>
    <property type="molecule type" value="Genomic_DNA"/>
</dbReference>
<reference evidence="4 6" key="1">
    <citation type="journal article" date="2018" name="Genome Res.">
        <title>The genomic architecture and molecular evolution of ant odorant receptors.</title>
        <authorList>
            <person name="McKenzie S.K."/>
            <person name="Kronauer D.J.C."/>
        </authorList>
    </citation>
    <scope>NUCLEOTIDE SEQUENCE [LARGE SCALE GENOMIC DNA]</scope>
    <source>
        <strain evidence="4">Clonal line C1</strain>
    </source>
</reference>
<dbReference type="Proteomes" id="UP000279307">
    <property type="component" value="Chromosome 9"/>
</dbReference>